<dbReference type="AlphaFoldDB" id="A0AAD7WQF5"/>
<evidence type="ECO:0000313" key="2">
    <source>
        <dbReference type="Proteomes" id="UP001221898"/>
    </source>
</evidence>
<dbReference type="Proteomes" id="UP001221898">
    <property type="component" value="Unassembled WGS sequence"/>
</dbReference>
<dbReference type="EMBL" id="JAINUG010000047">
    <property type="protein sequence ID" value="KAJ8405626.1"/>
    <property type="molecule type" value="Genomic_DNA"/>
</dbReference>
<name>A0AAD7WQF5_9TELE</name>
<sequence>MTEEVLNTVLIEVEEILNSKPLGYVSTDAADPDPITPNLLLMGWLDPASPQAVYQESELLSRHRWRHCHLLADQFWRHFMRHYLPTLQTRSK</sequence>
<organism evidence="1 2">
    <name type="scientific">Aldrovandia affinis</name>
    <dbReference type="NCBI Taxonomy" id="143900"/>
    <lineage>
        <taxon>Eukaryota</taxon>
        <taxon>Metazoa</taxon>
        <taxon>Chordata</taxon>
        <taxon>Craniata</taxon>
        <taxon>Vertebrata</taxon>
        <taxon>Euteleostomi</taxon>
        <taxon>Actinopterygii</taxon>
        <taxon>Neopterygii</taxon>
        <taxon>Teleostei</taxon>
        <taxon>Notacanthiformes</taxon>
        <taxon>Halosauridae</taxon>
        <taxon>Aldrovandia</taxon>
    </lineage>
</organism>
<gene>
    <name evidence="1" type="ORF">AAFF_G00316060</name>
</gene>
<accession>A0AAD7WQF5</accession>
<reference evidence="1" key="1">
    <citation type="journal article" date="2023" name="Science">
        <title>Genome structures resolve the early diversification of teleost fishes.</title>
        <authorList>
            <person name="Parey E."/>
            <person name="Louis A."/>
            <person name="Montfort J."/>
            <person name="Bouchez O."/>
            <person name="Roques C."/>
            <person name="Iampietro C."/>
            <person name="Lluch J."/>
            <person name="Castinel A."/>
            <person name="Donnadieu C."/>
            <person name="Desvignes T."/>
            <person name="Floi Bucao C."/>
            <person name="Jouanno E."/>
            <person name="Wen M."/>
            <person name="Mejri S."/>
            <person name="Dirks R."/>
            <person name="Jansen H."/>
            <person name="Henkel C."/>
            <person name="Chen W.J."/>
            <person name="Zahm M."/>
            <person name="Cabau C."/>
            <person name="Klopp C."/>
            <person name="Thompson A.W."/>
            <person name="Robinson-Rechavi M."/>
            <person name="Braasch I."/>
            <person name="Lecointre G."/>
            <person name="Bobe J."/>
            <person name="Postlethwait J.H."/>
            <person name="Berthelot C."/>
            <person name="Roest Crollius H."/>
            <person name="Guiguen Y."/>
        </authorList>
    </citation>
    <scope>NUCLEOTIDE SEQUENCE</scope>
    <source>
        <strain evidence="1">NC1722</strain>
    </source>
</reference>
<proteinExistence type="predicted"/>
<evidence type="ECO:0000313" key="1">
    <source>
        <dbReference type="EMBL" id="KAJ8405626.1"/>
    </source>
</evidence>
<keyword evidence="2" id="KW-1185">Reference proteome</keyword>
<protein>
    <submittedName>
        <fullName evidence="1">Uncharacterized protein</fullName>
    </submittedName>
</protein>
<dbReference type="PANTHER" id="PTHR47331">
    <property type="entry name" value="PHD-TYPE DOMAIN-CONTAINING PROTEIN"/>
    <property type="match status" value="1"/>
</dbReference>
<comment type="caution">
    <text evidence="1">The sequence shown here is derived from an EMBL/GenBank/DDBJ whole genome shotgun (WGS) entry which is preliminary data.</text>
</comment>